<evidence type="ECO:0000256" key="6">
    <source>
        <dbReference type="ARBA" id="ARBA00022801"/>
    </source>
</evidence>
<sequence length="425" mass="48146">MDLGPLQPLGPGLQPNQPIGRSALWVSKDRRSDCPFTQRWIGNNEINCELINVDEVGGSESSLKLRSDTLEPYFKSCDLELLNCIRCSDSGGWLACADGVSLEIDFDEEILYLLCSSKRSFDDLIELIREDITSSETLMRTSVSPEEKLVVTLRYLGTDCSFGEISYNYRLGKFTVTGIVRVVCKALWKKLINKIMPEATKDLWKKIAQEFERYANFPNCIGAIDGKHIRVIKPIDSGSLYHNYKYLFSIVLLGVCDANYCFTYVDIGAYGKNSDSAIFKNSLFYKRLIEKSVNIPKPKPISNVDPTPLLYVIVGDEAFGLAENLMRPYAGKCLAHEKIIFFFFNQPPWHGHHGPFMFFVRVRTIHTSLSGWDGRDGSNRVCATWDVIWMPLRTLYACFTRGKKRLVISSVLPSAYRCCHSRLAA</sequence>
<dbReference type="STRING" id="151549.A0A4C1T3C7"/>
<evidence type="ECO:0000256" key="2">
    <source>
        <dbReference type="ARBA" id="ARBA00004123"/>
    </source>
</evidence>
<keyword evidence="10" id="KW-1185">Reference proteome</keyword>
<dbReference type="AlphaFoldDB" id="A0A4C1T3C7"/>
<dbReference type="Pfam" id="PF13359">
    <property type="entry name" value="DDE_Tnp_4"/>
    <property type="match status" value="1"/>
</dbReference>
<dbReference type="PANTHER" id="PTHR22930">
    <property type="match status" value="1"/>
</dbReference>
<dbReference type="GO" id="GO:0016787">
    <property type="term" value="F:hydrolase activity"/>
    <property type="evidence" value="ECO:0007669"/>
    <property type="project" value="UniProtKB-KW"/>
</dbReference>
<dbReference type="GO" id="GO:0004518">
    <property type="term" value="F:nuclease activity"/>
    <property type="evidence" value="ECO:0007669"/>
    <property type="project" value="UniProtKB-KW"/>
</dbReference>
<evidence type="ECO:0000313" key="10">
    <source>
        <dbReference type="Proteomes" id="UP000299102"/>
    </source>
</evidence>
<keyword evidence="7" id="KW-0539">Nucleus</keyword>
<keyword evidence="5" id="KW-0479">Metal-binding</keyword>
<evidence type="ECO:0000256" key="5">
    <source>
        <dbReference type="ARBA" id="ARBA00022723"/>
    </source>
</evidence>
<dbReference type="EMBL" id="BGZK01004278">
    <property type="protein sequence ID" value="GBP08070.1"/>
    <property type="molecule type" value="Genomic_DNA"/>
</dbReference>
<gene>
    <name evidence="9" type="ORF">EVAR_39392_1</name>
</gene>
<accession>A0A4C1T3C7</accession>
<evidence type="ECO:0000256" key="3">
    <source>
        <dbReference type="ARBA" id="ARBA00006958"/>
    </source>
</evidence>
<name>A0A4C1T3C7_EUMVA</name>
<evidence type="ECO:0000256" key="1">
    <source>
        <dbReference type="ARBA" id="ARBA00001968"/>
    </source>
</evidence>
<evidence type="ECO:0000256" key="7">
    <source>
        <dbReference type="ARBA" id="ARBA00023242"/>
    </source>
</evidence>
<dbReference type="InterPro" id="IPR027806">
    <property type="entry name" value="HARBI1_dom"/>
</dbReference>
<comment type="caution">
    <text evidence="9">The sequence shown here is derived from an EMBL/GenBank/DDBJ whole genome shotgun (WGS) entry which is preliminary data.</text>
</comment>
<keyword evidence="4" id="KW-0540">Nuclease</keyword>
<protein>
    <submittedName>
        <fullName evidence="9">Protein ALP1-like</fullName>
    </submittedName>
</protein>
<reference evidence="9 10" key="1">
    <citation type="journal article" date="2019" name="Commun. Biol.">
        <title>The bagworm genome reveals a unique fibroin gene that provides high tensile strength.</title>
        <authorList>
            <person name="Kono N."/>
            <person name="Nakamura H."/>
            <person name="Ohtoshi R."/>
            <person name="Tomita M."/>
            <person name="Numata K."/>
            <person name="Arakawa K."/>
        </authorList>
    </citation>
    <scope>NUCLEOTIDE SEQUENCE [LARGE SCALE GENOMIC DNA]</scope>
</reference>
<comment type="subcellular location">
    <subcellularLocation>
        <location evidence="2">Nucleus</location>
    </subcellularLocation>
</comment>
<dbReference type="PANTHER" id="PTHR22930:SF269">
    <property type="entry name" value="NUCLEASE HARBI1-LIKE PROTEIN"/>
    <property type="match status" value="1"/>
</dbReference>
<dbReference type="GO" id="GO:0046872">
    <property type="term" value="F:metal ion binding"/>
    <property type="evidence" value="ECO:0007669"/>
    <property type="project" value="UniProtKB-KW"/>
</dbReference>
<dbReference type="OrthoDB" id="2668416at2759"/>
<evidence type="ECO:0000256" key="4">
    <source>
        <dbReference type="ARBA" id="ARBA00022722"/>
    </source>
</evidence>
<comment type="similarity">
    <text evidence="3">Belongs to the HARBI1 family.</text>
</comment>
<keyword evidence="6" id="KW-0378">Hydrolase</keyword>
<comment type="cofactor">
    <cofactor evidence="1">
        <name>a divalent metal cation</name>
        <dbReference type="ChEBI" id="CHEBI:60240"/>
    </cofactor>
</comment>
<dbReference type="GO" id="GO:0005634">
    <property type="term" value="C:nucleus"/>
    <property type="evidence" value="ECO:0007669"/>
    <property type="project" value="UniProtKB-SubCell"/>
</dbReference>
<evidence type="ECO:0000259" key="8">
    <source>
        <dbReference type="Pfam" id="PF13359"/>
    </source>
</evidence>
<evidence type="ECO:0000313" key="9">
    <source>
        <dbReference type="EMBL" id="GBP08070.1"/>
    </source>
</evidence>
<organism evidence="9 10">
    <name type="scientific">Eumeta variegata</name>
    <name type="common">Bagworm moth</name>
    <name type="synonym">Eumeta japonica</name>
    <dbReference type="NCBI Taxonomy" id="151549"/>
    <lineage>
        <taxon>Eukaryota</taxon>
        <taxon>Metazoa</taxon>
        <taxon>Ecdysozoa</taxon>
        <taxon>Arthropoda</taxon>
        <taxon>Hexapoda</taxon>
        <taxon>Insecta</taxon>
        <taxon>Pterygota</taxon>
        <taxon>Neoptera</taxon>
        <taxon>Endopterygota</taxon>
        <taxon>Lepidoptera</taxon>
        <taxon>Glossata</taxon>
        <taxon>Ditrysia</taxon>
        <taxon>Tineoidea</taxon>
        <taxon>Psychidae</taxon>
        <taxon>Oiketicinae</taxon>
        <taxon>Eumeta</taxon>
    </lineage>
</organism>
<dbReference type="InterPro" id="IPR045249">
    <property type="entry name" value="HARBI1-like"/>
</dbReference>
<dbReference type="Proteomes" id="UP000299102">
    <property type="component" value="Unassembled WGS sequence"/>
</dbReference>
<feature type="domain" description="DDE Tnp4" evidence="8">
    <location>
        <begin position="224"/>
        <end position="337"/>
    </location>
</feature>
<proteinExistence type="inferred from homology"/>